<feature type="domain" description="DNA/RNA non-specific endonuclease/pyrophosphatase/phosphodiesterase" evidence="12">
    <location>
        <begin position="99"/>
        <end position="313"/>
    </location>
</feature>
<reference evidence="14" key="1">
    <citation type="submission" date="2013-05" db="EMBL/GenBank/DDBJ databases">
        <authorList>
            <person name="Yim A.K.Y."/>
            <person name="Chan T.F."/>
            <person name="Ji K.M."/>
            <person name="Liu X.Y."/>
            <person name="Zhou J.W."/>
            <person name="Li R.Q."/>
            <person name="Yang K.Y."/>
            <person name="Li J."/>
            <person name="Li M."/>
            <person name="Law P.T.W."/>
            <person name="Wu Y.L."/>
            <person name="Cai Z.L."/>
            <person name="Qin H."/>
            <person name="Bao Y."/>
            <person name="Leung R.K.K."/>
            <person name="Ng P.K.S."/>
            <person name="Zou J."/>
            <person name="Zhong X.J."/>
            <person name="Ran P.X."/>
            <person name="Zhong N.S."/>
            <person name="Liu Z.G."/>
            <person name="Tsui S.K.W."/>
        </authorList>
    </citation>
    <scope>NUCLEOTIDE SEQUENCE</scope>
    <source>
        <strain evidence="14">Derf</strain>
        <tissue evidence="14">Whole organism</tissue>
    </source>
</reference>
<dbReference type="Proteomes" id="UP000828236">
    <property type="component" value="Unassembled WGS sequence"/>
</dbReference>
<evidence type="ECO:0000259" key="12">
    <source>
        <dbReference type="SMART" id="SM00892"/>
    </source>
</evidence>
<name>A0A922I6D3_DERFA</name>
<evidence type="ECO:0000256" key="5">
    <source>
        <dbReference type="ARBA" id="ARBA00022759"/>
    </source>
</evidence>
<feature type="active site" description="Proton acceptor" evidence="8">
    <location>
        <position position="164"/>
    </location>
</feature>
<keyword evidence="6 10" id="KW-0378">Hydrolase</keyword>
<dbReference type="GO" id="GO:0005634">
    <property type="term" value="C:nucleus"/>
    <property type="evidence" value="ECO:0007669"/>
    <property type="project" value="TreeGrafter"/>
</dbReference>
<dbReference type="InterPro" id="IPR044929">
    <property type="entry name" value="DNA/RNA_non-sp_Endonuclease_sf"/>
</dbReference>
<gene>
    <name evidence="14" type="ORF">DERF_004558</name>
    <name evidence="13" type="ORF">HUG17_0626</name>
</gene>
<proteinExistence type="inferred from homology"/>
<evidence type="ECO:0000256" key="2">
    <source>
        <dbReference type="ARBA" id="ARBA00010052"/>
    </source>
</evidence>
<dbReference type="SUPFAM" id="SSF54060">
    <property type="entry name" value="His-Me finger endonucleases"/>
    <property type="match status" value="1"/>
</dbReference>
<evidence type="ECO:0000256" key="9">
    <source>
        <dbReference type="PIRSR" id="PIRSR640255-2"/>
    </source>
</evidence>
<evidence type="ECO:0000256" key="10">
    <source>
        <dbReference type="RuleBase" id="RU366055"/>
    </source>
</evidence>
<comment type="cofactor">
    <cofactor evidence="1 10">
        <name>Mg(2+)</name>
        <dbReference type="ChEBI" id="CHEBI:18420"/>
    </cofactor>
</comment>
<protein>
    <recommendedName>
        <fullName evidence="10">Endonuclease</fullName>
        <ecNumber evidence="10">3.1.30.-</ecNumber>
    </recommendedName>
</protein>
<feature type="domain" description="ENPP1-3/EXOG-like endonuclease/phosphodiesterase" evidence="11">
    <location>
        <begin position="100"/>
        <end position="313"/>
    </location>
</feature>
<dbReference type="InterPro" id="IPR044925">
    <property type="entry name" value="His-Me_finger_sf"/>
</dbReference>
<keyword evidence="7" id="KW-0460">Magnesium</keyword>
<dbReference type="EMBL" id="SDOV01000001">
    <property type="protein sequence ID" value="KAH7645088.1"/>
    <property type="molecule type" value="Genomic_DNA"/>
</dbReference>
<dbReference type="Proteomes" id="UP000790347">
    <property type="component" value="Unassembled WGS sequence"/>
</dbReference>
<evidence type="ECO:0000259" key="11">
    <source>
        <dbReference type="SMART" id="SM00477"/>
    </source>
</evidence>
<accession>A0A922I6D3</accession>
<dbReference type="EC" id="3.1.30.-" evidence="10"/>
<dbReference type="Pfam" id="PF01223">
    <property type="entry name" value="Endonuclease_NS"/>
    <property type="match status" value="1"/>
</dbReference>
<dbReference type="GO" id="GO:0046872">
    <property type="term" value="F:metal ion binding"/>
    <property type="evidence" value="ECO:0007669"/>
    <property type="project" value="UniProtKB-KW"/>
</dbReference>
<reference evidence="13" key="3">
    <citation type="journal article" date="2021" name="World Allergy Organ. J.">
        <title>Chromosome-level assembly of Dermatophagoides farinae genome and transcriptome reveals two novel allergens Der f 37 and Der f 39.</title>
        <authorList>
            <person name="Chen J."/>
            <person name="Cai Z."/>
            <person name="Fan D."/>
            <person name="Hu J."/>
            <person name="Hou Y."/>
            <person name="He Y."/>
            <person name="Zhang Z."/>
            <person name="Zhao Z."/>
            <person name="Gao P."/>
            <person name="Hu W."/>
            <person name="Sun J."/>
            <person name="Li J."/>
            <person name="Ji K."/>
        </authorList>
    </citation>
    <scope>NUCLEOTIDE SEQUENCE</scope>
    <source>
        <strain evidence="13">JKM2019</strain>
    </source>
</reference>
<evidence type="ECO:0000256" key="3">
    <source>
        <dbReference type="ARBA" id="ARBA00022722"/>
    </source>
</evidence>
<keyword evidence="5 10" id="KW-0255">Endonuclease</keyword>
<evidence type="ECO:0000313" key="15">
    <source>
        <dbReference type="Proteomes" id="UP000790347"/>
    </source>
</evidence>
<reference evidence="14" key="4">
    <citation type="journal article" date="2022" name="Res Sq">
        <title>Comparative Genomics Reveals Insights into the Divergent Evolution of Astigmatic Mites and Household Pest Adaptations.</title>
        <authorList>
            <person name="Xiong Q."/>
            <person name="Wan A.T.-Y."/>
            <person name="Liu X.-Y."/>
            <person name="Fung C.S.-H."/>
            <person name="Xiao X."/>
            <person name="Malainual N."/>
            <person name="Hou J."/>
            <person name="Wang L."/>
            <person name="Wang M."/>
            <person name="Yang K."/>
            <person name="Cui Y."/>
            <person name="Leung E."/>
            <person name="Nong W."/>
            <person name="Shin S.-K."/>
            <person name="Au S."/>
            <person name="Jeong K.Y."/>
            <person name="Chew F.T."/>
            <person name="Hui J."/>
            <person name="Leung T.F."/>
            <person name="Tungtrongchitr A."/>
            <person name="Zhong N."/>
            <person name="Liu Z."/>
            <person name="Tsui S."/>
        </authorList>
    </citation>
    <scope>NUCLEOTIDE SEQUENCE</scope>
    <source>
        <strain evidence="14">Derf</strain>
        <tissue evidence="14">Whole organism</tissue>
    </source>
</reference>
<dbReference type="SMART" id="SM00892">
    <property type="entry name" value="Endonuclease_NS"/>
    <property type="match status" value="1"/>
</dbReference>
<dbReference type="GO" id="GO:0003676">
    <property type="term" value="F:nucleic acid binding"/>
    <property type="evidence" value="ECO:0007669"/>
    <property type="project" value="InterPro"/>
</dbReference>
<dbReference type="CDD" id="cd00091">
    <property type="entry name" value="NUC"/>
    <property type="match status" value="1"/>
</dbReference>
<dbReference type="EMBL" id="ASGP02000002">
    <property type="protein sequence ID" value="KAH9520874.1"/>
    <property type="molecule type" value="Genomic_DNA"/>
</dbReference>
<evidence type="ECO:0000256" key="6">
    <source>
        <dbReference type="ARBA" id="ARBA00022801"/>
    </source>
</evidence>
<keyword evidence="15" id="KW-1185">Reference proteome</keyword>
<dbReference type="InterPro" id="IPR040255">
    <property type="entry name" value="Non-specific_endonuclease"/>
</dbReference>
<dbReference type="GO" id="GO:0006309">
    <property type="term" value="P:apoptotic DNA fragmentation"/>
    <property type="evidence" value="ECO:0007669"/>
    <property type="project" value="TreeGrafter"/>
</dbReference>
<evidence type="ECO:0000256" key="4">
    <source>
        <dbReference type="ARBA" id="ARBA00022723"/>
    </source>
</evidence>
<evidence type="ECO:0000256" key="1">
    <source>
        <dbReference type="ARBA" id="ARBA00001946"/>
    </source>
</evidence>
<evidence type="ECO:0000256" key="8">
    <source>
        <dbReference type="PIRSR" id="PIRSR640255-1"/>
    </source>
</evidence>
<comment type="similarity">
    <text evidence="2 10">Belongs to the DNA/RNA non-specific endonuclease family.</text>
</comment>
<reference evidence="13" key="2">
    <citation type="submission" date="2020-06" db="EMBL/GenBank/DDBJ databases">
        <authorList>
            <person name="Ji K."/>
            <person name="Li J."/>
        </authorList>
    </citation>
    <scope>NUCLEOTIDE SEQUENCE</scope>
    <source>
        <strain evidence="13">JKM2019</strain>
        <tissue evidence="13">Whole body</tissue>
    </source>
</reference>
<keyword evidence="3 10" id="KW-0540">Nuclease</keyword>
<sequence>MNTSGKLFINNRRLWSWMRASVLSIGAFSIGVYYERKCHLYADVVAPGPTTTTTTLNIGTHGDDVIDSPKPSLHGSGSSNNHMAQISRFGFPSMDSLRSYRNFLLSYDRRNRIANWVLEYVTNDDLNADDYNRKGIEFREDQSFHRYFRSTNQDYKGSGYDRGHLAAAGNYRNNPEHIKETYVLSNIAPQIGRGFNRDKWNDLEKYCRRKIRELKSSSGLWICTGPLYLPQKDAVSGKKFIHYEVIGHNHVSVPTHFFKVLLYPGHNGQWFMECFLMPNQIINDKTSIHSYRVDPEIIERSAGILLFNQIPRHQLLINP</sequence>
<comment type="caution">
    <text evidence="14">The sequence shown here is derived from an EMBL/GenBank/DDBJ whole genome shotgun (WGS) entry which is preliminary data.</text>
</comment>
<dbReference type="SMART" id="SM00477">
    <property type="entry name" value="NUC"/>
    <property type="match status" value="1"/>
</dbReference>
<evidence type="ECO:0000313" key="13">
    <source>
        <dbReference type="EMBL" id="KAH7645088.1"/>
    </source>
</evidence>
<dbReference type="GO" id="GO:0000014">
    <property type="term" value="F:single-stranded DNA endodeoxyribonuclease activity"/>
    <property type="evidence" value="ECO:0007669"/>
    <property type="project" value="TreeGrafter"/>
</dbReference>
<dbReference type="AlphaFoldDB" id="A0A922I6D3"/>
<dbReference type="Gene3D" id="3.40.570.10">
    <property type="entry name" value="Extracellular Endonuclease, subunit A"/>
    <property type="match status" value="1"/>
</dbReference>
<dbReference type="InterPro" id="IPR020821">
    <property type="entry name" value="ENPP1-3/EXOG-like_nuc-like"/>
</dbReference>
<dbReference type="PANTHER" id="PTHR13966">
    <property type="entry name" value="ENDONUCLEASE RELATED"/>
    <property type="match status" value="1"/>
</dbReference>
<dbReference type="InterPro" id="IPR018524">
    <property type="entry name" value="DNA/RNA_endonuclease_AS"/>
</dbReference>
<evidence type="ECO:0000256" key="7">
    <source>
        <dbReference type="ARBA" id="ARBA00022842"/>
    </source>
</evidence>
<dbReference type="PROSITE" id="PS01070">
    <property type="entry name" value="NUCLEASE_NON_SPEC"/>
    <property type="match status" value="1"/>
</dbReference>
<feature type="binding site" evidence="9">
    <location>
        <position position="196"/>
    </location>
    <ligand>
        <name>Mg(2+)</name>
        <dbReference type="ChEBI" id="CHEBI:18420"/>
        <note>catalytic</note>
    </ligand>
</feature>
<dbReference type="OrthoDB" id="5418055at2759"/>
<organism evidence="14 15">
    <name type="scientific">Dermatophagoides farinae</name>
    <name type="common">American house dust mite</name>
    <dbReference type="NCBI Taxonomy" id="6954"/>
    <lineage>
        <taxon>Eukaryota</taxon>
        <taxon>Metazoa</taxon>
        <taxon>Ecdysozoa</taxon>
        <taxon>Arthropoda</taxon>
        <taxon>Chelicerata</taxon>
        <taxon>Arachnida</taxon>
        <taxon>Acari</taxon>
        <taxon>Acariformes</taxon>
        <taxon>Sarcoptiformes</taxon>
        <taxon>Astigmata</taxon>
        <taxon>Psoroptidia</taxon>
        <taxon>Analgoidea</taxon>
        <taxon>Pyroglyphidae</taxon>
        <taxon>Dermatophagoidinae</taxon>
        <taxon>Dermatophagoides</taxon>
    </lineage>
</organism>
<dbReference type="GO" id="GO:0005743">
    <property type="term" value="C:mitochondrial inner membrane"/>
    <property type="evidence" value="ECO:0007669"/>
    <property type="project" value="TreeGrafter"/>
</dbReference>
<dbReference type="PANTHER" id="PTHR13966:SF5">
    <property type="entry name" value="ENDONUCLEASE G, MITOCHONDRIAL"/>
    <property type="match status" value="1"/>
</dbReference>
<evidence type="ECO:0000313" key="14">
    <source>
        <dbReference type="EMBL" id="KAH9520874.1"/>
    </source>
</evidence>
<dbReference type="InterPro" id="IPR001604">
    <property type="entry name" value="Endo_G_ENPP1-like_dom"/>
</dbReference>
<dbReference type="GO" id="GO:0004521">
    <property type="term" value="F:RNA endonuclease activity"/>
    <property type="evidence" value="ECO:0007669"/>
    <property type="project" value="TreeGrafter"/>
</dbReference>
<keyword evidence="4 9" id="KW-0479">Metal-binding</keyword>